<dbReference type="InterPro" id="IPR000644">
    <property type="entry name" value="CBS_dom"/>
</dbReference>
<dbReference type="EMBL" id="JAJADQ010000012">
    <property type="protein sequence ID" value="MCB2379889.1"/>
    <property type="molecule type" value="Genomic_DNA"/>
</dbReference>
<feature type="domain" description="Cyclic nucleotide-binding" evidence="3">
    <location>
        <begin position="13"/>
        <end position="117"/>
    </location>
</feature>
<evidence type="ECO:0000259" key="4">
    <source>
        <dbReference type="PROSITE" id="PS51371"/>
    </source>
</evidence>
<dbReference type="Pfam" id="PF00027">
    <property type="entry name" value="cNMP_binding"/>
    <property type="match status" value="1"/>
</dbReference>
<accession>A0ABS8AIH6</accession>
<dbReference type="InterPro" id="IPR018490">
    <property type="entry name" value="cNMP-bd_dom_sf"/>
</dbReference>
<evidence type="ECO:0000313" key="6">
    <source>
        <dbReference type="Proteomes" id="UP001165297"/>
    </source>
</evidence>
<dbReference type="InterPro" id="IPR014710">
    <property type="entry name" value="RmlC-like_jellyroll"/>
</dbReference>
<evidence type="ECO:0000256" key="1">
    <source>
        <dbReference type="ARBA" id="ARBA00023122"/>
    </source>
</evidence>
<dbReference type="Gene3D" id="3.10.580.10">
    <property type="entry name" value="CBS-domain"/>
    <property type="match status" value="1"/>
</dbReference>
<dbReference type="PANTHER" id="PTHR43080:SF2">
    <property type="entry name" value="CBS DOMAIN-CONTAINING PROTEIN"/>
    <property type="match status" value="1"/>
</dbReference>
<dbReference type="PROSITE" id="PS51371">
    <property type="entry name" value="CBS"/>
    <property type="match status" value="1"/>
</dbReference>
<evidence type="ECO:0000256" key="2">
    <source>
        <dbReference type="PROSITE-ProRule" id="PRU00703"/>
    </source>
</evidence>
<sequence length="639" mass="73380">MTERIDFLRTVKPFDLLPEDVLREIADLLEEVTHPREAIIYMQDVSKLRGIDIVVEGEYETFFYDSQQNRRLVEHCGAGCCYGGISVLLNKKRSLRTVLAKKGTKIYFLHRRDFRALCQAYPGFFEHFTTKYGQRMLDDEYAHFVKLNQGGPAQNYLASDQLYSRRLEAVELREIVSCPGSTPIHEVARRMAEARTSCYFITADDNGSGGAISGYVTDITLRDKVVAGLADARQPVSTIMDAPVVSISTQAFVYEAILLMFQTKTRYLLVRDDASGYVGFVSRNKLLSDQAQSPFIFIQSVKQAVSGQELRRRWEQVPDMVYQLLDRGVKPEIVNQLITSVSDTIALKVIEGVIQEMGPPPARFVFMVLGSEGRKEQTLLTDQDNAIIYEDKANEQREAVRAYFKQFAEHVSDQLNAIGFSFCEGGFMAKNPKWTHSLSHWKRSYTEWMNESNPEAVMQFAAFFDCRYLYGDATIMEELQAFLSEQLQVPHDRFFYYMAINALQFEPPLTFFRNIRTFTVGTQQVFNLKKTMTPIVDLARIYALKHRIFLTNTGERLAALKEQGVFSDKEYHELLQSYYYLMGMRLKKQAVQIISDKTRPDNYIDPKTLTRVEEVSLKEIFKVIGDFQLKIKVGFAKTL</sequence>
<reference evidence="5" key="1">
    <citation type="submission" date="2021-10" db="EMBL/GenBank/DDBJ databases">
        <authorList>
            <person name="Dean J.D."/>
            <person name="Kim M.K."/>
            <person name="Newey C.N."/>
            <person name="Stoker T.S."/>
            <person name="Thompson D.W."/>
            <person name="Grose J.H."/>
        </authorList>
    </citation>
    <scope>NUCLEOTIDE SEQUENCE</scope>
    <source>
        <strain evidence="5">BT635</strain>
    </source>
</reference>
<feature type="domain" description="CBS" evidence="4">
    <location>
        <begin position="240"/>
        <end position="300"/>
    </location>
</feature>
<organism evidence="5 6">
    <name type="scientific">Hymenobacter nitidus</name>
    <dbReference type="NCBI Taxonomy" id="2880929"/>
    <lineage>
        <taxon>Bacteria</taxon>
        <taxon>Pseudomonadati</taxon>
        <taxon>Bacteroidota</taxon>
        <taxon>Cytophagia</taxon>
        <taxon>Cytophagales</taxon>
        <taxon>Hymenobacteraceae</taxon>
        <taxon>Hymenobacter</taxon>
    </lineage>
</organism>
<comment type="caution">
    <text evidence="5">The sequence shown here is derived from an EMBL/GenBank/DDBJ whole genome shotgun (WGS) entry which is preliminary data.</text>
</comment>
<dbReference type="Pfam" id="PF03445">
    <property type="entry name" value="DUF294"/>
    <property type="match status" value="1"/>
</dbReference>
<dbReference type="Proteomes" id="UP001165297">
    <property type="component" value="Unassembled WGS sequence"/>
</dbReference>
<dbReference type="PROSITE" id="PS50042">
    <property type="entry name" value="CNMP_BINDING_3"/>
    <property type="match status" value="1"/>
</dbReference>
<evidence type="ECO:0000259" key="3">
    <source>
        <dbReference type="PROSITE" id="PS50042"/>
    </source>
</evidence>
<keyword evidence="6" id="KW-1185">Reference proteome</keyword>
<dbReference type="InterPro" id="IPR000595">
    <property type="entry name" value="cNMP-bd_dom"/>
</dbReference>
<gene>
    <name evidence="5" type="ORF">LGH70_19995</name>
</gene>
<dbReference type="PANTHER" id="PTHR43080">
    <property type="entry name" value="CBS DOMAIN-CONTAINING PROTEIN CBSX3, MITOCHONDRIAL"/>
    <property type="match status" value="1"/>
</dbReference>
<dbReference type="SUPFAM" id="SSF51206">
    <property type="entry name" value="cAMP-binding domain-like"/>
    <property type="match status" value="1"/>
</dbReference>
<dbReference type="InterPro" id="IPR005105">
    <property type="entry name" value="GlnD_Uridyltrans_N"/>
</dbReference>
<protein>
    <submittedName>
        <fullName evidence="5">DUF294 nucleotidyltransferase-like domain-containing protein</fullName>
    </submittedName>
</protein>
<proteinExistence type="predicted"/>
<name>A0ABS8AIH6_9BACT</name>
<dbReference type="CDD" id="cd00038">
    <property type="entry name" value="CAP_ED"/>
    <property type="match status" value="1"/>
</dbReference>
<dbReference type="Pfam" id="PF10335">
    <property type="entry name" value="DUF294_C"/>
    <property type="match status" value="1"/>
</dbReference>
<dbReference type="CDD" id="cd05401">
    <property type="entry name" value="NT_GlnE_GlnD_like"/>
    <property type="match status" value="1"/>
</dbReference>
<dbReference type="SUPFAM" id="SSF54631">
    <property type="entry name" value="CBS-domain pair"/>
    <property type="match status" value="1"/>
</dbReference>
<dbReference type="InterPro" id="IPR018821">
    <property type="entry name" value="DUF294_put_nucleoTrafse_sb-bd"/>
</dbReference>
<keyword evidence="1 2" id="KW-0129">CBS domain</keyword>
<dbReference type="InterPro" id="IPR051257">
    <property type="entry name" value="Diverse_CBS-Domain"/>
</dbReference>
<dbReference type="InterPro" id="IPR046342">
    <property type="entry name" value="CBS_dom_sf"/>
</dbReference>
<dbReference type="Pfam" id="PF00571">
    <property type="entry name" value="CBS"/>
    <property type="match status" value="2"/>
</dbReference>
<dbReference type="Gene3D" id="2.60.120.10">
    <property type="entry name" value="Jelly Rolls"/>
    <property type="match status" value="1"/>
</dbReference>
<evidence type="ECO:0000313" key="5">
    <source>
        <dbReference type="EMBL" id="MCB2379889.1"/>
    </source>
</evidence>
<dbReference type="RefSeq" id="WP_226189396.1">
    <property type="nucleotide sequence ID" value="NZ_JAJADQ010000012.1"/>
</dbReference>